<feature type="transmembrane region" description="Helical" evidence="7">
    <location>
        <begin position="6"/>
        <end position="25"/>
    </location>
</feature>
<dbReference type="Proteomes" id="UP000242715">
    <property type="component" value="Unassembled WGS sequence"/>
</dbReference>
<accession>A0A2Z6MVL3</accession>
<protein>
    <submittedName>
        <fullName evidence="8">Uncharacterized protein</fullName>
    </submittedName>
</protein>
<evidence type="ECO:0000256" key="4">
    <source>
        <dbReference type="ARBA" id="ARBA00022692"/>
    </source>
</evidence>
<evidence type="ECO:0000313" key="8">
    <source>
        <dbReference type="EMBL" id="GAU36608.1"/>
    </source>
</evidence>
<dbReference type="OrthoDB" id="1930317at2759"/>
<feature type="non-terminal residue" evidence="8">
    <location>
        <position position="1"/>
    </location>
</feature>
<evidence type="ECO:0000313" key="9">
    <source>
        <dbReference type="Proteomes" id="UP000242715"/>
    </source>
</evidence>
<keyword evidence="4 7" id="KW-0812">Transmembrane</keyword>
<evidence type="ECO:0000256" key="7">
    <source>
        <dbReference type="SAM" id="Phobius"/>
    </source>
</evidence>
<dbReference type="GO" id="GO:0005337">
    <property type="term" value="F:nucleoside transmembrane transporter activity"/>
    <property type="evidence" value="ECO:0007669"/>
    <property type="project" value="InterPro"/>
</dbReference>
<organism evidence="8 9">
    <name type="scientific">Trifolium subterraneum</name>
    <name type="common">Subterranean clover</name>
    <dbReference type="NCBI Taxonomy" id="3900"/>
    <lineage>
        <taxon>Eukaryota</taxon>
        <taxon>Viridiplantae</taxon>
        <taxon>Streptophyta</taxon>
        <taxon>Embryophyta</taxon>
        <taxon>Tracheophyta</taxon>
        <taxon>Spermatophyta</taxon>
        <taxon>Magnoliopsida</taxon>
        <taxon>eudicotyledons</taxon>
        <taxon>Gunneridae</taxon>
        <taxon>Pentapetalae</taxon>
        <taxon>rosids</taxon>
        <taxon>fabids</taxon>
        <taxon>Fabales</taxon>
        <taxon>Fabaceae</taxon>
        <taxon>Papilionoideae</taxon>
        <taxon>50 kb inversion clade</taxon>
        <taxon>NPAAA clade</taxon>
        <taxon>Hologalegina</taxon>
        <taxon>IRL clade</taxon>
        <taxon>Trifolieae</taxon>
        <taxon>Trifolium</taxon>
    </lineage>
</organism>
<keyword evidence="3" id="KW-0813">Transport</keyword>
<feature type="transmembrane region" description="Helical" evidence="7">
    <location>
        <begin position="80"/>
        <end position="100"/>
    </location>
</feature>
<dbReference type="PANTHER" id="PTHR10332">
    <property type="entry name" value="EQUILIBRATIVE NUCLEOSIDE TRANSPORTER"/>
    <property type="match status" value="1"/>
</dbReference>
<keyword evidence="5 7" id="KW-1133">Transmembrane helix</keyword>
<dbReference type="GO" id="GO:0005886">
    <property type="term" value="C:plasma membrane"/>
    <property type="evidence" value="ECO:0007669"/>
    <property type="project" value="TreeGrafter"/>
</dbReference>
<keyword evidence="9" id="KW-1185">Reference proteome</keyword>
<feature type="non-terminal residue" evidence="8">
    <location>
        <position position="110"/>
    </location>
</feature>
<proteinExistence type="inferred from homology"/>
<evidence type="ECO:0000256" key="2">
    <source>
        <dbReference type="ARBA" id="ARBA00007965"/>
    </source>
</evidence>
<keyword evidence="6 7" id="KW-0472">Membrane</keyword>
<dbReference type="AlphaFoldDB" id="A0A2Z6MVL3"/>
<evidence type="ECO:0000256" key="1">
    <source>
        <dbReference type="ARBA" id="ARBA00004141"/>
    </source>
</evidence>
<evidence type="ECO:0000256" key="5">
    <source>
        <dbReference type="ARBA" id="ARBA00022989"/>
    </source>
</evidence>
<evidence type="ECO:0000256" key="6">
    <source>
        <dbReference type="ARBA" id="ARBA00023136"/>
    </source>
</evidence>
<name>A0A2Z6MVL3_TRISU</name>
<comment type="similarity">
    <text evidence="2">Belongs to the SLC29A/ENT transporter (TC 2.A.57) family.</text>
</comment>
<dbReference type="PANTHER" id="PTHR10332:SF86">
    <property type="entry name" value="EQUILIBRATIVE NUCLEOSIDE TRANSPORTER 6"/>
    <property type="match status" value="1"/>
</dbReference>
<evidence type="ECO:0000256" key="3">
    <source>
        <dbReference type="ARBA" id="ARBA00022448"/>
    </source>
</evidence>
<sequence length="110" mass="12330">LFLATSTFIEFLCIILYTIFAKLPIVKYYRSKAASEGSKTVAADLAAAGIQTKKADQAEYDDKQAERLSNRQLFMENIDYAADLFLIYVLTLSIFPGFLYENTGTHQLGT</sequence>
<gene>
    <name evidence="8" type="ORF">TSUD_387600</name>
</gene>
<dbReference type="EMBL" id="DF973635">
    <property type="protein sequence ID" value="GAU36608.1"/>
    <property type="molecule type" value="Genomic_DNA"/>
</dbReference>
<reference evidence="9" key="1">
    <citation type="journal article" date="2017" name="Front. Plant Sci.">
        <title>Climate Clever Clovers: New Paradigm to Reduce the Environmental Footprint of Ruminants by Breeding Low Methanogenic Forages Utilizing Haplotype Variation.</title>
        <authorList>
            <person name="Kaur P."/>
            <person name="Appels R."/>
            <person name="Bayer P.E."/>
            <person name="Keeble-Gagnere G."/>
            <person name="Wang J."/>
            <person name="Hirakawa H."/>
            <person name="Shirasawa K."/>
            <person name="Vercoe P."/>
            <person name="Stefanova K."/>
            <person name="Durmic Z."/>
            <person name="Nichols P."/>
            <person name="Revell C."/>
            <person name="Isobe S.N."/>
            <person name="Edwards D."/>
            <person name="Erskine W."/>
        </authorList>
    </citation>
    <scope>NUCLEOTIDE SEQUENCE [LARGE SCALE GENOMIC DNA]</scope>
    <source>
        <strain evidence="9">cv. Daliak</strain>
    </source>
</reference>
<comment type="subcellular location">
    <subcellularLocation>
        <location evidence="1">Membrane</location>
        <topology evidence="1">Multi-pass membrane protein</topology>
    </subcellularLocation>
</comment>
<dbReference type="InterPro" id="IPR002259">
    <property type="entry name" value="Eqnu_transpt"/>
</dbReference>